<name>A0ABR1BD29_POLSC</name>
<protein>
    <submittedName>
        <fullName evidence="1">Uncharacterized protein</fullName>
    </submittedName>
</protein>
<accession>A0ABR1BD29</accession>
<gene>
    <name evidence="1" type="ORF">RUM44_008651</name>
</gene>
<sequence>MRIPRYQVPDRSVDQSKDAAERKVSSRFFSSVNFGFSNGRRKQTDFDGCEGDRGLVELVVAQGRGQEVDGFCLSQLRFIDARFKFKSDW</sequence>
<organism evidence="1 2">
    <name type="scientific">Polyplax serrata</name>
    <name type="common">Common mouse louse</name>
    <dbReference type="NCBI Taxonomy" id="468196"/>
    <lineage>
        <taxon>Eukaryota</taxon>
        <taxon>Metazoa</taxon>
        <taxon>Ecdysozoa</taxon>
        <taxon>Arthropoda</taxon>
        <taxon>Hexapoda</taxon>
        <taxon>Insecta</taxon>
        <taxon>Pterygota</taxon>
        <taxon>Neoptera</taxon>
        <taxon>Paraneoptera</taxon>
        <taxon>Psocodea</taxon>
        <taxon>Troctomorpha</taxon>
        <taxon>Phthiraptera</taxon>
        <taxon>Anoplura</taxon>
        <taxon>Polyplacidae</taxon>
        <taxon>Polyplax</taxon>
    </lineage>
</organism>
<dbReference type="EMBL" id="JAWJWF010000002">
    <property type="protein sequence ID" value="KAK6638222.1"/>
    <property type="molecule type" value="Genomic_DNA"/>
</dbReference>
<keyword evidence="2" id="KW-1185">Reference proteome</keyword>
<reference evidence="1 2" key="1">
    <citation type="submission" date="2023-09" db="EMBL/GenBank/DDBJ databases">
        <title>Genomes of two closely related lineages of the louse Polyplax serrata with different host specificities.</title>
        <authorList>
            <person name="Martinu J."/>
            <person name="Tarabai H."/>
            <person name="Stefka J."/>
            <person name="Hypsa V."/>
        </authorList>
    </citation>
    <scope>NUCLEOTIDE SEQUENCE [LARGE SCALE GENOMIC DNA]</scope>
    <source>
        <strain evidence="1">98ZLc_SE</strain>
    </source>
</reference>
<dbReference type="Proteomes" id="UP001359485">
    <property type="component" value="Unassembled WGS sequence"/>
</dbReference>
<evidence type="ECO:0000313" key="2">
    <source>
        <dbReference type="Proteomes" id="UP001359485"/>
    </source>
</evidence>
<evidence type="ECO:0000313" key="1">
    <source>
        <dbReference type="EMBL" id="KAK6638222.1"/>
    </source>
</evidence>
<proteinExistence type="predicted"/>
<comment type="caution">
    <text evidence="1">The sequence shown here is derived from an EMBL/GenBank/DDBJ whole genome shotgun (WGS) entry which is preliminary data.</text>
</comment>